<keyword evidence="3" id="KW-1003">Cell membrane</keyword>
<proteinExistence type="inferred from homology"/>
<keyword evidence="4 7" id="KW-0812">Transmembrane</keyword>
<feature type="region of interest" description="Disordered" evidence="8">
    <location>
        <begin position="1"/>
        <end position="48"/>
    </location>
</feature>
<feature type="domain" description="ABC transmembrane type-1" evidence="9">
    <location>
        <begin position="117"/>
        <end position="333"/>
    </location>
</feature>
<organism evidence="10 11">
    <name type="scientific">Streptomyces humicola</name>
    <dbReference type="NCBI Taxonomy" id="2953240"/>
    <lineage>
        <taxon>Bacteria</taxon>
        <taxon>Bacillati</taxon>
        <taxon>Actinomycetota</taxon>
        <taxon>Actinomycetes</taxon>
        <taxon>Kitasatosporales</taxon>
        <taxon>Streptomycetaceae</taxon>
        <taxon>Streptomyces</taxon>
    </lineage>
</organism>
<dbReference type="Proteomes" id="UP001057702">
    <property type="component" value="Unassembled WGS sequence"/>
</dbReference>
<dbReference type="InterPro" id="IPR035906">
    <property type="entry name" value="MetI-like_sf"/>
</dbReference>
<evidence type="ECO:0000256" key="6">
    <source>
        <dbReference type="ARBA" id="ARBA00023136"/>
    </source>
</evidence>
<dbReference type="CDD" id="cd06261">
    <property type="entry name" value="TM_PBP2"/>
    <property type="match status" value="1"/>
</dbReference>
<comment type="similarity">
    <text evidence="7">Belongs to the binding-protein-dependent transport system permease family.</text>
</comment>
<dbReference type="PANTHER" id="PTHR43227:SF8">
    <property type="entry name" value="DIACETYLCHITOBIOSE UPTAKE SYSTEM PERMEASE PROTEIN DASB"/>
    <property type="match status" value="1"/>
</dbReference>
<evidence type="ECO:0000256" key="4">
    <source>
        <dbReference type="ARBA" id="ARBA00022692"/>
    </source>
</evidence>
<comment type="subcellular location">
    <subcellularLocation>
        <location evidence="1 7">Cell membrane</location>
        <topology evidence="1 7">Multi-pass membrane protein</topology>
    </subcellularLocation>
</comment>
<evidence type="ECO:0000256" key="5">
    <source>
        <dbReference type="ARBA" id="ARBA00022989"/>
    </source>
</evidence>
<feature type="transmembrane region" description="Helical" evidence="7">
    <location>
        <begin position="151"/>
        <end position="175"/>
    </location>
</feature>
<feature type="transmembrane region" description="Helical" evidence="7">
    <location>
        <begin position="312"/>
        <end position="334"/>
    </location>
</feature>
<keyword evidence="6 7" id="KW-0472">Membrane</keyword>
<evidence type="ECO:0000313" key="11">
    <source>
        <dbReference type="Proteomes" id="UP001057702"/>
    </source>
</evidence>
<accession>A0ABT1PRJ6</accession>
<keyword evidence="5 7" id="KW-1133">Transmembrane helix</keyword>
<protein>
    <submittedName>
        <fullName evidence="10">Sugar ABC transporter permease</fullName>
    </submittedName>
</protein>
<evidence type="ECO:0000259" key="9">
    <source>
        <dbReference type="PROSITE" id="PS50928"/>
    </source>
</evidence>
<evidence type="ECO:0000256" key="3">
    <source>
        <dbReference type="ARBA" id="ARBA00022475"/>
    </source>
</evidence>
<sequence length="344" mass="38252">MAARPDTTQTTQTTQEASGETPAQAPPSRVTGGVRVTSTEGRQRRAGKGLVERSTPYLLILPTLAVTAVLLGYPLVRNLLISFQKLDPFQLIQHTTQWNGFSNYTYLLTSGDFWHTTLRSVGFTAANVVLIMLGGTLVGLLLNRLGKRMRLFLSVGLVFAWAMPIVAGTTVYQWLFNTQYGVVNWFLSGLGWHSMAQYDWFSGQMSTFAVITLMIVWQSIPFVALNLYAGLTTIATELFEAARMDGATAWRTFQSVTFPILKPFFLSTTFLEIIWVFGAFTQIYALNQGGPQGLTETLPVYAFIEGAGNQHYGMGAAISVLTILMLLVMMSYYFRIILRQEDDL</sequence>
<evidence type="ECO:0000256" key="8">
    <source>
        <dbReference type="SAM" id="MobiDB-lite"/>
    </source>
</evidence>
<dbReference type="Gene3D" id="1.10.3720.10">
    <property type="entry name" value="MetI-like"/>
    <property type="match status" value="1"/>
</dbReference>
<comment type="caution">
    <text evidence="10">The sequence shown here is derived from an EMBL/GenBank/DDBJ whole genome shotgun (WGS) entry which is preliminary data.</text>
</comment>
<dbReference type="EMBL" id="JANFNG010000003">
    <property type="protein sequence ID" value="MCQ4080297.1"/>
    <property type="molecule type" value="Genomic_DNA"/>
</dbReference>
<evidence type="ECO:0000256" key="2">
    <source>
        <dbReference type="ARBA" id="ARBA00022448"/>
    </source>
</evidence>
<dbReference type="InterPro" id="IPR050809">
    <property type="entry name" value="UgpAE/MalFG_permease"/>
</dbReference>
<keyword evidence="11" id="KW-1185">Reference proteome</keyword>
<dbReference type="PANTHER" id="PTHR43227">
    <property type="entry name" value="BLL4140 PROTEIN"/>
    <property type="match status" value="1"/>
</dbReference>
<feature type="transmembrane region" description="Helical" evidence="7">
    <location>
        <begin position="57"/>
        <end position="76"/>
    </location>
</feature>
<evidence type="ECO:0000256" key="1">
    <source>
        <dbReference type="ARBA" id="ARBA00004651"/>
    </source>
</evidence>
<evidence type="ECO:0000313" key="10">
    <source>
        <dbReference type="EMBL" id="MCQ4080297.1"/>
    </source>
</evidence>
<dbReference type="Pfam" id="PF00528">
    <property type="entry name" value="BPD_transp_1"/>
    <property type="match status" value="1"/>
</dbReference>
<name>A0ABT1PRJ6_9ACTN</name>
<reference evidence="10" key="1">
    <citation type="submission" date="2022-06" db="EMBL/GenBank/DDBJ databases">
        <title>Draft genome sequence of Streptomyces sp. RB6PN25 isolated from peat swamp forest in Thailand.</title>
        <authorList>
            <person name="Duangmal K."/>
            <person name="Klaysubun C."/>
        </authorList>
    </citation>
    <scope>NUCLEOTIDE SEQUENCE</scope>
    <source>
        <strain evidence="10">RB6PN25</strain>
    </source>
</reference>
<dbReference type="InterPro" id="IPR000515">
    <property type="entry name" value="MetI-like"/>
</dbReference>
<gene>
    <name evidence="10" type="ORF">NGB36_06720</name>
</gene>
<feature type="transmembrane region" description="Helical" evidence="7">
    <location>
        <begin position="208"/>
        <end position="229"/>
    </location>
</feature>
<dbReference type="SUPFAM" id="SSF161098">
    <property type="entry name" value="MetI-like"/>
    <property type="match status" value="1"/>
</dbReference>
<feature type="transmembrane region" description="Helical" evidence="7">
    <location>
        <begin position="121"/>
        <end position="142"/>
    </location>
</feature>
<dbReference type="PROSITE" id="PS50928">
    <property type="entry name" value="ABC_TM1"/>
    <property type="match status" value="1"/>
</dbReference>
<feature type="transmembrane region" description="Helical" evidence="7">
    <location>
        <begin position="264"/>
        <end position="285"/>
    </location>
</feature>
<evidence type="ECO:0000256" key="7">
    <source>
        <dbReference type="RuleBase" id="RU363032"/>
    </source>
</evidence>
<keyword evidence="2 7" id="KW-0813">Transport</keyword>